<dbReference type="AlphaFoldDB" id="A0A0S7C0Z8"/>
<dbReference type="OrthoDB" id="1121049at2"/>
<organism evidence="3">
    <name type="scientific">Lentimicrobium saccharophilum</name>
    <dbReference type="NCBI Taxonomy" id="1678841"/>
    <lineage>
        <taxon>Bacteria</taxon>
        <taxon>Pseudomonadati</taxon>
        <taxon>Bacteroidota</taxon>
        <taxon>Bacteroidia</taxon>
        <taxon>Bacteroidales</taxon>
        <taxon>Lentimicrobiaceae</taxon>
        <taxon>Lentimicrobium</taxon>
    </lineage>
</organism>
<dbReference type="EMBL" id="DF968182">
    <property type="protein sequence ID" value="GAP42998.1"/>
    <property type="molecule type" value="Genomic_DNA"/>
</dbReference>
<dbReference type="Pfam" id="PF14317">
    <property type="entry name" value="YcxB"/>
    <property type="match status" value="1"/>
</dbReference>
<sequence>MRIEYTLEKIDFLKYQLFAASKSERIIKSRKNSRIRVPMIYFILGLLLFALADLIFAIIFIGVGVAWYFLHPYFMKKRYVRHFEKYIDENYQNRFGKPITLDFNEEYIITTDYIGESRLKIKEIAEINEINNYVFLKFSSGESLIIPKDRIENMNELNNILTKIVYDLSINHNIDLDWQWK</sequence>
<dbReference type="STRING" id="1678841.TBC1_111140"/>
<proteinExistence type="predicted"/>
<keyword evidence="4" id="KW-1185">Reference proteome</keyword>
<gene>
    <name evidence="3" type="ORF">TBC1_111140</name>
</gene>
<evidence type="ECO:0000313" key="3">
    <source>
        <dbReference type="EMBL" id="GAP42998.1"/>
    </source>
</evidence>
<evidence type="ECO:0000256" key="1">
    <source>
        <dbReference type="SAM" id="Phobius"/>
    </source>
</evidence>
<name>A0A0S7C0Z8_9BACT</name>
<feature type="transmembrane region" description="Helical" evidence="1">
    <location>
        <begin position="39"/>
        <end position="70"/>
    </location>
</feature>
<keyword evidence="1" id="KW-0812">Transmembrane</keyword>
<reference evidence="3" key="1">
    <citation type="journal article" date="2015" name="Genome Announc.">
        <title>Draft Genome Sequence of Bacteroidales Strain TBC1, a Novel Isolate from a Methanogenic Wastewater Treatment System.</title>
        <authorList>
            <person name="Tourlousse D.M."/>
            <person name="Matsuura N."/>
            <person name="Sun L."/>
            <person name="Toyonaga M."/>
            <person name="Kuroda K."/>
            <person name="Ohashi A."/>
            <person name="Cruz R."/>
            <person name="Yamaguchi T."/>
            <person name="Sekiguchi Y."/>
        </authorList>
    </citation>
    <scope>NUCLEOTIDE SEQUENCE [LARGE SCALE GENOMIC DNA]</scope>
    <source>
        <strain evidence="3">TBC1</strain>
    </source>
</reference>
<dbReference type="Proteomes" id="UP000053091">
    <property type="component" value="Unassembled WGS sequence"/>
</dbReference>
<protein>
    <submittedName>
        <fullName evidence="3">YcxB-like protein</fullName>
    </submittedName>
</protein>
<accession>A0A0S7C0Z8</accession>
<evidence type="ECO:0000313" key="4">
    <source>
        <dbReference type="Proteomes" id="UP000053091"/>
    </source>
</evidence>
<keyword evidence="1" id="KW-1133">Transmembrane helix</keyword>
<dbReference type="InterPro" id="IPR025588">
    <property type="entry name" value="YcxB-like_C"/>
</dbReference>
<dbReference type="RefSeq" id="WP_062039652.1">
    <property type="nucleotide sequence ID" value="NZ_DF968182.1"/>
</dbReference>
<evidence type="ECO:0000259" key="2">
    <source>
        <dbReference type="Pfam" id="PF14317"/>
    </source>
</evidence>
<keyword evidence="1" id="KW-0472">Membrane</keyword>
<feature type="domain" description="YcxB-like C-terminal" evidence="2">
    <location>
        <begin position="103"/>
        <end position="161"/>
    </location>
</feature>